<sequence>MQKTFTLFQLFIVSFALINYFDRIEKIYFALKSFVYGGLFAAIYVLLNIDLDNIRRFGDVLGNENTIGMIIATSSIFSLSFYLYSHKFKWILPLPLFITIVLLTGSRKATIFLMLGFLFIVFMKNKSNISQLLKTLFITTLIIVIFIFAVFSIEIFYNIIGQRLENLYYYLSSGETSEGSIISRARMTSYGFDWFLSKPLLGYGIDNYRVLYGNTFFEAKYSHNNFIELLVGVGIVGLFLYLMYYLGAIKNLIFNKNQITQDIRYSLLYVIFGYFALSSAMVFYDSKHITFILFISTSYTIVNNRENKKQKKLDSEEKL</sequence>
<dbReference type="PANTHER" id="PTHR37422">
    <property type="entry name" value="TEICHURONIC ACID BIOSYNTHESIS PROTEIN TUAE"/>
    <property type="match status" value="1"/>
</dbReference>
<comment type="subcellular location">
    <subcellularLocation>
        <location evidence="1">Membrane</location>
        <topology evidence="1">Multi-pass membrane protein</topology>
    </subcellularLocation>
</comment>
<dbReference type="EMBL" id="CP051151">
    <property type="protein sequence ID" value="QLY39823.1"/>
    <property type="molecule type" value="Genomic_DNA"/>
</dbReference>
<feature type="transmembrane region" description="Helical" evidence="5">
    <location>
        <begin position="67"/>
        <end position="84"/>
    </location>
</feature>
<name>A0A7L6N0R4_9MOLU</name>
<gene>
    <name evidence="7" type="ORF">HF295_02690</name>
</gene>
<feature type="transmembrane region" description="Helical" evidence="5">
    <location>
        <begin position="226"/>
        <end position="246"/>
    </location>
</feature>
<reference evidence="7 8" key="1">
    <citation type="submission" date="2020-04" db="EMBL/GenBank/DDBJ databases">
        <authorList>
            <person name="Zheng R.K."/>
            <person name="Sun C.M."/>
        </authorList>
    </citation>
    <scope>NUCLEOTIDE SEQUENCE [LARGE SCALE GENOMIC DNA]</scope>
    <source>
        <strain evidence="8">zrk29</strain>
    </source>
</reference>
<evidence type="ECO:0000313" key="8">
    <source>
        <dbReference type="Proteomes" id="UP000512167"/>
    </source>
</evidence>
<evidence type="ECO:0000313" key="7">
    <source>
        <dbReference type="EMBL" id="QLY39823.1"/>
    </source>
</evidence>
<evidence type="ECO:0000256" key="3">
    <source>
        <dbReference type="ARBA" id="ARBA00022989"/>
    </source>
</evidence>
<feature type="transmembrane region" description="Helical" evidence="5">
    <location>
        <begin position="267"/>
        <end position="284"/>
    </location>
</feature>
<dbReference type="InterPro" id="IPR051533">
    <property type="entry name" value="WaaL-like"/>
</dbReference>
<dbReference type="GO" id="GO:0016874">
    <property type="term" value="F:ligase activity"/>
    <property type="evidence" value="ECO:0007669"/>
    <property type="project" value="UniProtKB-KW"/>
</dbReference>
<evidence type="ECO:0000256" key="1">
    <source>
        <dbReference type="ARBA" id="ARBA00004141"/>
    </source>
</evidence>
<dbReference type="PANTHER" id="PTHR37422:SF17">
    <property type="entry name" value="O-ANTIGEN LIGASE"/>
    <property type="match status" value="1"/>
</dbReference>
<accession>A0A7L6N0R4</accession>
<keyword evidence="3 5" id="KW-1133">Transmembrane helix</keyword>
<dbReference type="Proteomes" id="UP000512167">
    <property type="component" value="Chromosome"/>
</dbReference>
<dbReference type="GO" id="GO:0016020">
    <property type="term" value="C:membrane"/>
    <property type="evidence" value="ECO:0007669"/>
    <property type="project" value="UniProtKB-SubCell"/>
</dbReference>
<keyword evidence="2 5" id="KW-0812">Transmembrane</keyword>
<evidence type="ECO:0000259" key="6">
    <source>
        <dbReference type="Pfam" id="PF04932"/>
    </source>
</evidence>
<feature type="transmembrane region" description="Helical" evidence="5">
    <location>
        <begin position="26"/>
        <end position="47"/>
    </location>
</feature>
<dbReference type="RefSeq" id="WP_312032309.1">
    <property type="nucleotide sequence ID" value="NZ_CP051151.1"/>
</dbReference>
<feature type="transmembrane region" description="Helical" evidence="5">
    <location>
        <begin position="96"/>
        <end position="123"/>
    </location>
</feature>
<organism evidence="7 8">
    <name type="scientific">Hujiaoplasma nucleasis</name>
    <dbReference type="NCBI Taxonomy" id="2725268"/>
    <lineage>
        <taxon>Bacteria</taxon>
        <taxon>Bacillati</taxon>
        <taxon>Mycoplasmatota</taxon>
        <taxon>Mollicutes</taxon>
        <taxon>Candidatus Izemoplasmatales</taxon>
        <taxon>Hujiaoplasmataceae</taxon>
        <taxon>Hujiaoplasma</taxon>
    </lineage>
</organism>
<dbReference type="KEGG" id="tbk:HF295_02690"/>
<evidence type="ECO:0000256" key="2">
    <source>
        <dbReference type="ARBA" id="ARBA00022692"/>
    </source>
</evidence>
<protein>
    <submittedName>
        <fullName evidence="7">O-antigen ligase family protein</fullName>
    </submittedName>
</protein>
<keyword evidence="4 5" id="KW-0472">Membrane</keyword>
<evidence type="ECO:0000256" key="4">
    <source>
        <dbReference type="ARBA" id="ARBA00023136"/>
    </source>
</evidence>
<feature type="domain" description="O-antigen ligase-related" evidence="6">
    <location>
        <begin position="96"/>
        <end position="242"/>
    </location>
</feature>
<dbReference type="AlphaFoldDB" id="A0A7L6N0R4"/>
<keyword evidence="7" id="KW-0436">Ligase</keyword>
<dbReference type="Pfam" id="PF04932">
    <property type="entry name" value="Wzy_C"/>
    <property type="match status" value="1"/>
</dbReference>
<proteinExistence type="predicted"/>
<dbReference type="InterPro" id="IPR007016">
    <property type="entry name" value="O-antigen_ligase-rel_domated"/>
</dbReference>
<evidence type="ECO:0000256" key="5">
    <source>
        <dbReference type="SAM" id="Phobius"/>
    </source>
</evidence>
<feature type="transmembrane region" description="Helical" evidence="5">
    <location>
        <begin position="135"/>
        <end position="160"/>
    </location>
</feature>
<keyword evidence="8" id="KW-1185">Reference proteome</keyword>